<sequence>MTVKRLLRNPLGLVGSVALLLIVLFGLCSSFLAPHDPNEARLELTNAPPMTSGYLLGGDQSGRDVLSRLMHATLGTLTASSVMLLVALVLGVTSGLAAGYFGGRLDTVASWVSNTVMALPGLVLLIALYSVIGPSTLTSMAVFGVLIAPSYHRLVRTLVLGVRRELYVDAAKVAGLTDARIIFRHVLRAVRAPVVVQSSFVLSAGIAIQAGLEFLGLGDPTAPSWGGMLQDAFNNIYVARLNVLWPALLITATTLCLVLVGNALRDVLQTAHTQARPLHPKAVARLRADHRLSAGSIESEAAVRSIASDSVSTAASGSAVSDSVSTDVLLSVRDLVIGYPTTDARLKTVVHGVSLELRRGEVLGLVGESGSGKSQTAFSVLGILPRQAVVLGGAVTFDGLDLRDGKVLREVRGKRIGYVPQEPMSNLDPSFTVGAQLSHGLRAVKDISRAQARRELTELLGRVGIKDPRRTFDAYPHQISGGMAQRVLIAGAVAAEPDLIIADEPTTALDVTVQAEVLDLIRALQQERGMAVLLVTHNFGVVADICDRVSVMRQGAVVETNDTESLFHAPREAYTRTLLDSMLDGSVVREPWTRSA</sequence>
<dbReference type="PROSITE" id="PS00211">
    <property type="entry name" value="ABC_TRANSPORTER_1"/>
    <property type="match status" value="1"/>
</dbReference>
<feature type="domain" description="ABC transporter" evidence="12">
    <location>
        <begin position="330"/>
        <end position="579"/>
    </location>
</feature>
<accession>A0ABM7F048</accession>
<evidence type="ECO:0000256" key="10">
    <source>
        <dbReference type="ARBA" id="ARBA00023136"/>
    </source>
</evidence>
<feature type="transmembrane region" description="Helical" evidence="11">
    <location>
        <begin position="137"/>
        <end position="155"/>
    </location>
</feature>
<keyword evidence="9 11" id="KW-1133">Transmembrane helix</keyword>
<evidence type="ECO:0000256" key="11">
    <source>
        <dbReference type="RuleBase" id="RU363032"/>
    </source>
</evidence>
<dbReference type="InterPro" id="IPR035906">
    <property type="entry name" value="MetI-like_sf"/>
</dbReference>
<evidence type="ECO:0000256" key="3">
    <source>
        <dbReference type="ARBA" id="ARBA00005417"/>
    </source>
</evidence>
<evidence type="ECO:0000256" key="4">
    <source>
        <dbReference type="ARBA" id="ARBA00022448"/>
    </source>
</evidence>
<reference evidence="14 15" key="2">
    <citation type="journal article" date="2023" name="ChemBioChem">
        <title>Acyltransferase Domain Exchange between Two Independent Type I Polyketide Synthases in the Same Producer Strain of Macrolide Antibiotics.</title>
        <authorList>
            <person name="Kudo F."/>
            <person name="Kishikawa K."/>
            <person name="Tsuboi K."/>
            <person name="Kido T."/>
            <person name="Usui T."/>
            <person name="Hashimoto J."/>
            <person name="Shin-Ya K."/>
            <person name="Miyanaga A."/>
            <person name="Eguchi T."/>
        </authorList>
    </citation>
    <scope>NUCLEOTIDE SEQUENCE [LARGE SCALE GENOMIC DNA]</scope>
    <source>
        <strain evidence="14 15">A-8890</strain>
    </source>
</reference>
<keyword evidence="15" id="KW-1185">Reference proteome</keyword>
<evidence type="ECO:0000256" key="6">
    <source>
        <dbReference type="ARBA" id="ARBA00022692"/>
    </source>
</evidence>
<name>A0ABM7F048_9ACTN</name>
<dbReference type="Pfam" id="PF12911">
    <property type="entry name" value="OppC_N"/>
    <property type="match status" value="1"/>
</dbReference>
<feature type="domain" description="ABC transmembrane type-1" evidence="13">
    <location>
        <begin position="73"/>
        <end position="261"/>
    </location>
</feature>
<dbReference type="InterPro" id="IPR003593">
    <property type="entry name" value="AAA+_ATPase"/>
</dbReference>
<dbReference type="Gene3D" id="1.10.3720.10">
    <property type="entry name" value="MetI-like"/>
    <property type="match status" value="1"/>
</dbReference>
<protein>
    <recommendedName>
        <fullName evidence="16">ABC transporter</fullName>
    </recommendedName>
</protein>
<dbReference type="RefSeq" id="WP_286247031.1">
    <property type="nucleotide sequence ID" value="NZ_AP018448.1"/>
</dbReference>
<dbReference type="PROSITE" id="PS50928">
    <property type="entry name" value="ABC_TM1"/>
    <property type="match status" value="1"/>
</dbReference>
<comment type="similarity">
    <text evidence="11">Belongs to the binding-protein-dependent transport system permease family.</text>
</comment>
<keyword evidence="8" id="KW-0067">ATP-binding</keyword>
<gene>
    <name evidence="14" type="ORF">SGFS_003490</name>
</gene>
<keyword evidence="6 11" id="KW-0812">Transmembrane</keyword>
<dbReference type="InterPro" id="IPR050388">
    <property type="entry name" value="ABC_Ni/Peptide_Import"/>
</dbReference>
<evidence type="ECO:0000256" key="9">
    <source>
        <dbReference type="ARBA" id="ARBA00022989"/>
    </source>
</evidence>
<dbReference type="InterPro" id="IPR017871">
    <property type="entry name" value="ABC_transporter-like_CS"/>
</dbReference>
<keyword evidence="5" id="KW-1003">Cell membrane</keyword>
<dbReference type="PANTHER" id="PTHR43297">
    <property type="entry name" value="OLIGOPEPTIDE TRANSPORT ATP-BINDING PROTEIN APPD"/>
    <property type="match status" value="1"/>
</dbReference>
<proteinExistence type="inferred from homology"/>
<dbReference type="CDD" id="cd06261">
    <property type="entry name" value="TM_PBP2"/>
    <property type="match status" value="1"/>
</dbReference>
<dbReference type="InterPro" id="IPR003439">
    <property type="entry name" value="ABC_transporter-like_ATP-bd"/>
</dbReference>
<evidence type="ECO:0000313" key="14">
    <source>
        <dbReference type="EMBL" id="BBC29058.1"/>
    </source>
</evidence>
<dbReference type="Pfam" id="PF00528">
    <property type="entry name" value="BPD_transp_1"/>
    <property type="match status" value="1"/>
</dbReference>
<evidence type="ECO:0008006" key="16">
    <source>
        <dbReference type="Google" id="ProtNLM"/>
    </source>
</evidence>
<dbReference type="PROSITE" id="PS50893">
    <property type="entry name" value="ABC_TRANSPORTER_2"/>
    <property type="match status" value="1"/>
</dbReference>
<keyword evidence="7" id="KW-0547">Nucleotide-binding</keyword>
<organism evidence="14 15">
    <name type="scientific">Streptomyces graminofaciens</name>
    <dbReference type="NCBI Taxonomy" id="68212"/>
    <lineage>
        <taxon>Bacteria</taxon>
        <taxon>Bacillati</taxon>
        <taxon>Actinomycetota</taxon>
        <taxon>Actinomycetes</taxon>
        <taxon>Kitasatosporales</taxon>
        <taxon>Streptomycetaceae</taxon>
        <taxon>Streptomyces</taxon>
    </lineage>
</organism>
<dbReference type="SUPFAM" id="SSF52540">
    <property type="entry name" value="P-loop containing nucleoside triphosphate hydrolases"/>
    <property type="match status" value="1"/>
</dbReference>
<keyword evidence="4 11" id="KW-0813">Transport</keyword>
<feature type="transmembrane region" description="Helical" evidence="11">
    <location>
        <begin position="243"/>
        <end position="264"/>
    </location>
</feature>
<dbReference type="Gene3D" id="3.40.50.300">
    <property type="entry name" value="P-loop containing nucleotide triphosphate hydrolases"/>
    <property type="match status" value="1"/>
</dbReference>
<dbReference type="EMBL" id="AP018448">
    <property type="protein sequence ID" value="BBC29058.1"/>
    <property type="molecule type" value="Genomic_DNA"/>
</dbReference>
<evidence type="ECO:0000256" key="8">
    <source>
        <dbReference type="ARBA" id="ARBA00022840"/>
    </source>
</evidence>
<comment type="subcellular location">
    <subcellularLocation>
        <location evidence="11">Cell membrane</location>
        <topology evidence="11">Multi-pass membrane protein</topology>
    </subcellularLocation>
    <subcellularLocation>
        <location evidence="2">Cell membrane</location>
        <topology evidence="2">Peripheral membrane protein</topology>
    </subcellularLocation>
    <subcellularLocation>
        <location evidence="1">Membrane</location>
        <topology evidence="1">Multi-pass membrane protein</topology>
    </subcellularLocation>
</comment>
<dbReference type="Proteomes" id="UP001321542">
    <property type="component" value="Chromosome"/>
</dbReference>
<dbReference type="Pfam" id="PF00005">
    <property type="entry name" value="ABC_tran"/>
    <property type="match status" value="1"/>
</dbReference>
<dbReference type="PANTHER" id="PTHR43297:SF2">
    <property type="entry name" value="DIPEPTIDE TRANSPORT ATP-BINDING PROTEIN DPPD"/>
    <property type="match status" value="1"/>
</dbReference>
<feature type="transmembrane region" description="Helical" evidence="11">
    <location>
        <begin position="77"/>
        <end position="101"/>
    </location>
</feature>
<dbReference type="InterPro" id="IPR025966">
    <property type="entry name" value="OppC_N"/>
</dbReference>
<evidence type="ECO:0000313" key="15">
    <source>
        <dbReference type="Proteomes" id="UP001321542"/>
    </source>
</evidence>
<evidence type="ECO:0000256" key="2">
    <source>
        <dbReference type="ARBA" id="ARBA00004202"/>
    </source>
</evidence>
<feature type="transmembrane region" description="Helical" evidence="11">
    <location>
        <begin position="12"/>
        <end position="33"/>
    </location>
</feature>
<dbReference type="CDD" id="cd03257">
    <property type="entry name" value="ABC_NikE_OppD_transporters"/>
    <property type="match status" value="1"/>
</dbReference>
<evidence type="ECO:0000259" key="13">
    <source>
        <dbReference type="PROSITE" id="PS50928"/>
    </source>
</evidence>
<feature type="transmembrane region" description="Helical" evidence="11">
    <location>
        <begin position="108"/>
        <end position="131"/>
    </location>
</feature>
<evidence type="ECO:0000256" key="1">
    <source>
        <dbReference type="ARBA" id="ARBA00004141"/>
    </source>
</evidence>
<dbReference type="InterPro" id="IPR000515">
    <property type="entry name" value="MetI-like"/>
</dbReference>
<keyword evidence="10 11" id="KW-0472">Membrane</keyword>
<dbReference type="SMART" id="SM00382">
    <property type="entry name" value="AAA"/>
    <property type="match status" value="1"/>
</dbReference>
<reference evidence="14 15" key="1">
    <citation type="journal article" date="2010" name="ChemBioChem">
        <title>Cloning and characterization of the biosynthetic gene cluster of 16-membered macrolide antibiotic FD-891: involvement of a dual functional cytochrome P450 monooxygenase catalyzing epoxidation and hydroxylation.</title>
        <authorList>
            <person name="Kudo F."/>
            <person name="Motegi A."/>
            <person name="Mizoue K."/>
            <person name="Eguchi T."/>
        </authorList>
    </citation>
    <scope>NUCLEOTIDE SEQUENCE [LARGE SCALE GENOMIC DNA]</scope>
    <source>
        <strain evidence="14 15">A-8890</strain>
    </source>
</reference>
<evidence type="ECO:0000256" key="5">
    <source>
        <dbReference type="ARBA" id="ARBA00022475"/>
    </source>
</evidence>
<dbReference type="InterPro" id="IPR027417">
    <property type="entry name" value="P-loop_NTPase"/>
</dbReference>
<dbReference type="SUPFAM" id="SSF161098">
    <property type="entry name" value="MetI-like"/>
    <property type="match status" value="1"/>
</dbReference>
<evidence type="ECO:0000259" key="12">
    <source>
        <dbReference type="PROSITE" id="PS50893"/>
    </source>
</evidence>
<evidence type="ECO:0000256" key="7">
    <source>
        <dbReference type="ARBA" id="ARBA00022741"/>
    </source>
</evidence>
<comment type="similarity">
    <text evidence="3">Belongs to the ABC transporter superfamily.</text>
</comment>